<keyword evidence="1" id="KW-1133">Transmembrane helix</keyword>
<dbReference type="EMBL" id="JABURA010000001">
    <property type="protein sequence ID" value="NUB91737.1"/>
    <property type="molecule type" value="Genomic_DNA"/>
</dbReference>
<dbReference type="RefSeq" id="WP_174702153.1">
    <property type="nucleotide sequence ID" value="NZ_JABURA010000001.1"/>
</dbReference>
<reference evidence="2" key="1">
    <citation type="submission" date="2020-06" db="EMBL/GenBank/DDBJ databases">
        <title>Haloterrigena sp. nov., an extremely halophilic archaeon isolated from a saline sediment.</title>
        <authorList>
            <person name="Liu B.-B."/>
        </authorList>
    </citation>
    <scope>NUCLEOTIDE SEQUENCE</scope>
    <source>
        <strain evidence="2">SYSU A121-1</strain>
    </source>
</reference>
<dbReference type="OrthoDB" id="186608at2157"/>
<organism evidence="2 3">
    <name type="scientific">Haloterrigena gelatinilytica</name>
    <dbReference type="NCBI Taxonomy" id="2741724"/>
    <lineage>
        <taxon>Archaea</taxon>
        <taxon>Methanobacteriati</taxon>
        <taxon>Methanobacteriota</taxon>
        <taxon>Stenosarchaea group</taxon>
        <taxon>Halobacteria</taxon>
        <taxon>Halobacteriales</taxon>
        <taxon>Natrialbaceae</taxon>
        <taxon>Haloterrigena</taxon>
    </lineage>
</organism>
<evidence type="ECO:0000256" key="1">
    <source>
        <dbReference type="SAM" id="Phobius"/>
    </source>
</evidence>
<evidence type="ECO:0000313" key="2">
    <source>
        <dbReference type="EMBL" id="NUB91737.1"/>
    </source>
</evidence>
<accession>A0A8J8KG65</accession>
<name>A0A8J8KG65_9EURY</name>
<comment type="caution">
    <text evidence="2">The sequence shown here is derived from an EMBL/GenBank/DDBJ whole genome shotgun (WGS) entry which is preliminary data.</text>
</comment>
<gene>
    <name evidence="2" type="ORF">HT576_11995</name>
</gene>
<sequence length="81" mass="8279">MDATDLRRPLELSAGLAIGIGLVALATGDWPRFGFLLGIGLVPITIIAFERIDGPLEARTARIGAIVVGGGLVGAALWLAA</sequence>
<protein>
    <submittedName>
        <fullName evidence="2">Uncharacterized protein</fullName>
    </submittedName>
</protein>
<proteinExistence type="predicted"/>
<feature type="transmembrane region" description="Helical" evidence="1">
    <location>
        <begin position="33"/>
        <end position="49"/>
    </location>
</feature>
<dbReference type="AlphaFoldDB" id="A0A8J8KG65"/>
<feature type="transmembrane region" description="Helical" evidence="1">
    <location>
        <begin position="12"/>
        <end position="27"/>
    </location>
</feature>
<feature type="transmembrane region" description="Helical" evidence="1">
    <location>
        <begin position="61"/>
        <end position="80"/>
    </location>
</feature>
<dbReference type="Proteomes" id="UP000728647">
    <property type="component" value="Unassembled WGS sequence"/>
</dbReference>
<keyword evidence="1" id="KW-0812">Transmembrane</keyword>
<evidence type="ECO:0000313" key="3">
    <source>
        <dbReference type="Proteomes" id="UP000728647"/>
    </source>
</evidence>
<keyword evidence="1" id="KW-0472">Membrane</keyword>